<evidence type="ECO:0000313" key="2">
    <source>
        <dbReference type="EMBL" id="MBD8042034.1"/>
    </source>
</evidence>
<comment type="caution">
    <text evidence="2">The sequence shown here is derived from an EMBL/GenBank/DDBJ whole genome shotgun (WGS) entry which is preliminary data.</text>
</comment>
<proteinExistence type="predicted"/>
<keyword evidence="3" id="KW-1185">Reference proteome</keyword>
<dbReference type="Proteomes" id="UP000620874">
    <property type="component" value="Unassembled WGS sequence"/>
</dbReference>
<evidence type="ECO:0000313" key="3">
    <source>
        <dbReference type="Proteomes" id="UP000620874"/>
    </source>
</evidence>
<dbReference type="EMBL" id="JACSPP010000093">
    <property type="protein sequence ID" value="MBD8042034.1"/>
    <property type="molecule type" value="Genomic_DNA"/>
</dbReference>
<feature type="region of interest" description="Disordered" evidence="1">
    <location>
        <begin position="17"/>
        <end position="36"/>
    </location>
</feature>
<reference evidence="2 3" key="1">
    <citation type="submission" date="2020-08" db="EMBL/GenBank/DDBJ databases">
        <title>A Genomic Blueprint of the Chicken Gut Microbiome.</title>
        <authorList>
            <person name="Gilroy R."/>
            <person name="Ravi A."/>
            <person name="Getino M."/>
            <person name="Pursley I."/>
            <person name="Horton D.L."/>
            <person name="Alikhan N.-F."/>
            <person name="Baker D."/>
            <person name="Gharbi K."/>
            <person name="Hall N."/>
            <person name="Watson M."/>
            <person name="Adriaenssens E.M."/>
            <person name="Foster-Nyarko E."/>
            <person name="Jarju S."/>
            <person name="Secka A."/>
            <person name="Antonio M."/>
            <person name="Oren A."/>
            <person name="Chaudhuri R."/>
            <person name="La Ragione R.M."/>
            <person name="Hildebrand F."/>
            <person name="Pallen M.J."/>
        </authorList>
    </citation>
    <scope>NUCLEOTIDE SEQUENCE [LARGE SCALE GENOMIC DNA]</scope>
    <source>
        <strain evidence="2 3">Sa1CVN1</strain>
    </source>
</reference>
<dbReference type="RefSeq" id="WP_191765419.1">
    <property type="nucleotide sequence ID" value="NZ_JACSPP010000093.1"/>
</dbReference>
<name>A0ABR8YCV6_9BACT</name>
<organism evidence="2 3">
    <name type="scientific">Phocaeicola intestinalis</name>
    <dbReference type="NCBI Taxonomy" id="2762212"/>
    <lineage>
        <taxon>Bacteria</taxon>
        <taxon>Pseudomonadati</taxon>
        <taxon>Bacteroidota</taxon>
        <taxon>Bacteroidia</taxon>
        <taxon>Bacteroidales</taxon>
        <taxon>Bacteroidaceae</taxon>
        <taxon>Phocaeicola</taxon>
    </lineage>
</organism>
<protein>
    <submittedName>
        <fullName evidence="2">Uncharacterized protein</fullName>
    </submittedName>
</protein>
<gene>
    <name evidence="2" type="ORF">H9625_16630</name>
</gene>
<sequence>MGNENNDLDRLHEIMSKAEEKSHDAYTQLKTTQKARKDLKRSILEKQKERRKTDESIITIKNEELDELDGLNDRIDHLNDEICKTKK</sequence>
<evidence type="ECO:0000256" key="1">
    <source>
        <dbReference type="SAM" id="MobiDB-lite"/>
    </source>
</evidence>
<accession>A0ABR8YCV6</accession>